<evidence type="ECO:0000313" key="9">
    <source>
        <dbReference type="EMBL" id="MBE1606160.1"/>
    </source>
</evidence>
<dbReference type="SUPFAM" id="SSF56112">
    <property type="entry name" value="Protein kinase-like (PK-like)"/>
    <property type="match status" value="1"/>
</dbReference>
<keyword evidence="7" id="KW-0812">Transmembrane</keyword>
<dbReference type="CDD" id="cd14014">
    <property type="entry name" value="STKc_PknB_like"/>
    <property type="match status" value="1"/>
</dbReference>
<evidence type="ECO:0000313" key="10">
    <source>
        <dbReference type="Proteomes" id="UP000638648"/>
    </source>
</evidence>
<keyword evidence="4 5" id="KW-0067">ATP-binding</keyword>
<dbReference type="RefSeq" id="WP_202896346.1">
    <property type="nucleotide sequence ID" value="NZ_BAABJL010000011.1"/>
</dbReference>
<dbReference type="InterPro" id="IPR008271">
    <property type="entry name" value="Ser/Thr_kinase_AS"/>
</dbReference>
<protein>
    <submittedName>
        <fullName evidence="9">Serine/threonine protein kinase</fullName>
    </submittedName>
</protein>
<feature type="domain" description="Protein kinase" evidence="8">
    <location>
        <begin position="15"/>
        <end position="270"/>
    </location>
</feature>
<dbReference type="GO" id="GO:0005524">
    <property type="term" value="F:ATP binding"/>
    <property type="evidence" value="ECO:0007669"/>
    <property type="project" value="UniProtKB-UniRule"/>
</dbReference>
<feature type="transmembrane region" description="Helical" evidence="7">
    <location>
        <begin position="438"/>
        <end position="458"/>
    </location>
</feature>
<feature type="transmembrane region" description="Helical" evidence="7">
    <location>
        <begin position="470"/>
        <end position="488"/>
    </location>
</feature>
<evidence type="ECO:0000256" key="3">
    <source>
        <dbReference type="ARBA" id="ARBA00022777"/>
    </source>
</evidence>
<dbReference type="Gene3D" id="1.10.510.10">
    <property type="entry name" value="Transferase(Phosphotransferase) domain 1"/>
    <property type="match status" value="1"/>
</dbReference>
<sequence length="597" mass="63630">MRPLQDDDPARVGAYTLHSRLGRGAMGTVYLGTSPGGRPVAVKVARAELADDPEFRERFRREVEMARAVGGFWTAAVVDADPEAAHPWLATEYVAGPTLQQAVSEHGPLPVPAVRRLSAGLAEALTAIHAAGLVHRDLKPSNVLLGADGPRVIDFGISQALERAKITATGAFLGTPGFLSPEQITGGHIGPESDVFALGAVLTYAATGTGPFGDGQSDALMYRAMYTEPTLDGLPPDLAEVIAACLDRDPGRRPAPGHLLARLGGIEPLAPGSTDWLPAPVQTLVDHYATELHNQTGAIPVSGPVSSPDSMTAGASPSSATASTGLTMPVATPLAGSRGSEAGTGPTYPPHTGQQDLRHSSGGSEYGPYVHYQEPWPPSTGLPPLGQPLDQPLAPPAAQQTRSYSVLGSEWPDPSAESASSAPPDRDVGAVQFRTVRWQALLLACCQVVVGLTLAAWADRAWWADRGVRLLALIFFVVFFAAATRQLMRVARPSFSLEVGPSGLVVRRGRQRWSLGWRSIARVRVVEHGARPWLVVWLADGSTPPRTLGTAAFRRYHGGLRLFPVAHEQGRRQRRREVRELRAALAWHAPRAFDPNP</sequence>
<evidence type="ECO:0000256" key="1">
    <source>
        <dbReference type="ARBA" id="ARBA00022679"/>
    </source>
</evidence>
<keyword evidence="1" id="KW-0808">Transferase</keyword>
<reference evidence="9" key="1">
    <citation type="submission" date="2020-10" db="EMBL/GenBank/DDBJ databases">
        <title>Sequencing the genomes of 1000 actinobacteria strains.</title>
        <authorList>
            <person name="Klenk H.-P."/>
        </authorList>
    </citation>
    <scope>NUCLEOTIDE SEQUENCE</scope>
    <source>
        <strain evidence="9">DSM 45354</strain>
    </source>
</reference>
<accession>A0A927MZW3</accession>
<keyword evidence="2 5" id="KW-0547">Nucleotide-binding</keyword>
<dbReference type="PANTHER" id="PTHR43289:SF34">
    <property type="entry name" value="SERINE_THREONINE-PROTEIN KINASE YBDM-RELATED"/>
    <property type="match status" value="1"/>
</dbReference>
<dbReference type="Pfam" id="PF00069">
    <property type="entry name" value="Pkinase"/>
    <property type="match status" value="1"/>
</dbReference>
<proteinExistence type="predicted"/>
<evidence type="ECO:0000256" key="4">
    <source>
        <dbReference type="ARBA" id="ARBA00022840"/>
    </source>
</evidence>
<comment type="caution">
    <text evidence="9">The sequence shown here is derived from an EMBL/GenBank/DDBJ whole genome shotgun (WGS) entry which is preliminary data.</text>
</comment>
<dbReference type="AlphaFoldDB" id="A0A927MZW3"/>
<dbReference type="Proteomes" id="UP000638648">
    <property type="component" value="Unassembled WGS sequence"/>
</dbReference>
<organism evidence="9 10">
    <name type="scientific">Actinopolymorpha pittospori</name>
    <dbReference type="NCBI Taxonomy" id="648752"/>
    <lineage>
        <taxon>Bacteria</taxon>
        <taxon>Bacillati</taxon>
        <taxon>Actinomycetota</taxon>
        <taxon>Actinomycetes</taxon>
        <taxon>Propionibacteriales</taxon>
        <taxon>Actinopolymorphaceae</taxon>
        <taxon>Actinopolymorpha</taxon>
    </lineage>
</organism>
<name>A0A927MZW3_9ACTN</name>
<dbReference type="InterPro" id="IPR017441">
    <property type="entry name" value="Protein_kinase_ATP_BS"/>
</dbReference>
<dbReference type="PROSITE" id="PS00108">
    <property type="entry name" value="PROTEIN_KINASE_ST"/>
    <property type="match status" value="1"/>
</dbReference>
<keyword evidence="3 9" id="KW-0418">Kinase</keyword>
<dbReference type="InterPro" id="IPR011009">
    <property type="entry name" value="Kinase-like_dom_sf"/>
</dbReference>
<feature type="region of interest" description="Disordered" evidence="6">
    <location>
        <begin position="299"/>
        <end position="426"/>
    </location>
</feature>
<gene>
    <name evidence="9" type="ORF">HEB94_003008</name>
</gene>
<keyword evidence="7" id="KW-0472">Membrane</keyword>
<dbReference type="Gene3D" id="3.30.200.20">
    <property type="entry name" value="Phosphorylase Kinase, domain 1"/>
    <property type="match status" value="1"/>
</dbReference>
<dbReference type="SMART" id="SM00220">
    <property type="entry name" value="S_TKc"/>
    <property type="match status" value="1"/>
</dbReference>
<keyword evidence="10" id="KW-1185">Reference proteome</keyword>
<feature type="binding site" evidence="5">
    <location>
        <position position="43"/>
    </location>
    <ligand>
        <name>ATP</name>
        <dbReference type="ChEBI" id="CHEBI:30616"/>
    </ligand>
</feature>
<evidence type="ECO:0000256" key="2">
    <source>
        <dbReference type="ARBA" id="ARBA00022741"/>
    </source>
</evidence>
<dbReference type="EMBL" id="JADBEM010000001">
    <property type="protein sequence ID" value="MBE1606160.1"/>
    <property type="molecule type" value="Genomic_DNA"/>
</dbReference>
<dbReference type="PROSITE" id="PS00107">
    <property type="entry name" value="PROTEIN_KINASE_ATP"/>
    <property type="match status" value="1"/>
</dbReference>
<feature type="compositionally biased region" description="Low complexity" evidence="6">
    <location>
        <begin position="412"/>
        <end position="423"/>
    </location>
</feature>
<keyword evidence="7" id="KW-1133">Transmembrane helix</keyword>
<feature type="compositionally biased region" description="Low complexity" evidence="6">
    <location>
        <begin position="382"/>
        <end position="400"/>
    </location>
</feature>
<dbReference type="PROSITE" id="PS50011">
    <property type="entry name" value="PROTEIN_KINASE_DOM"/>
    <property type="match status" value="1"/>
</dbReference>
<evidence type="ECO:0000256" key="5">
    <source>
        <dbReference type="PROSITE-ProRule" id="PRU10141"/>
    </source>
</evidence>
<keyword evidence="9" id="KW-0723">Serine/threonine-protein kinase</keyword>
<dbReference type="GO" id="GO:0004674">
    <property type="term" value="F:protein serine/threonine kinase activity"/>
    <property type="evidence" value="ECO:0007669"/>
    <property type="project" value="UniProtKB-KW"/>
</dbReference>
<dbReference type="InterPro" id="IPR000719">
    <property type="entry name" value="Prot_kinase_dom"/>
</dbReference>
<evidence type="ECO:0000256" key="7">
    <source>
        <dbReference type="SAM" id="Phobius"/>
    </source>
</evidence>
<evidence type="ECO:0000259" key="8">
    <source>
        <dbReference type="PROSITE" id="PS50011"/>
    </source>
</evidence>
<evidence type="ECO:0000256" key="6">
    <source>
        <dbReference type="SAM" id="MobiDB-lite"/>
    </source>
</evidence>
<feature type="compositionally biased region" description="Low complexity" evidence="6">
    <location>
        <begin position="312"/>
        <end position="327"/>
    </location>
</feature>
<dbReference type="PANTHER" id="PTHR43289">
    <property type="entry name" value="MITOGEN-ACTIVATED PROTEIN KINASE KINASE KINASE 20-RELATED"/>
    <property type="match status" value="1"/>
</dbReference>